<dbReference type="Pfam" id="PF11728">
    <property type="entry name" value="ArAE_1_C"/>
    <property type="match status" value="1"/>
</dbReference>
<evidence type="ECO:0000256" key="6">
    <source>
        <dbReference type="SAM" id="Phobius"/>
    </source>
</evidence>
<evidence type="ECO:0000313" key="8">
    <source>
        <dbReference type="EMBL" id="MBU3875777.1"/>
    </source>
</evidence>
<dbReference type="PANTHER" id="PTHR40064:SF1">
    <property type="entry name" value="MEMBRANE PROTEIN"/>
    <property type="match status" value="1"/>
</dbReference>
<feature type="domain" description="Putative aromatic acid exporter C-terminal" evidence="7">
    <location>
        <begin position="190"/>
        <end position="369"/>
    </location>
</feature>
<organism evidence="8 9">
    <name type="scientific">Faecalicatena faecalis</name>
    <dbReference type="NCBI Taxonomy" id="2726362"/>
    <lineage>
        <taxon>Bacteria</taxon>
        <taxon>Bacillati</taxon>
        <taxon>Bacillota</taxon>
        <taxon>Clostridia</taxon>
        <taxon>Lachnospirales</taxon>
        <taxon>Lachnospiraceae</taxon>
        <taxon>Faecalicatena</taxon>
    </lineage>
</organism>
<evidence type="ECO:0000256" key="5">
    <source>
        <dbReference type="ARBA" id="ARBA00023136"/>
    </source>
</evidence>
<evidence type="ECO:0000256" key="2">
    <source>
        <dbReference type="ARBA" id="ARBA00022475"/>
    </source>
</evidence>
<dbReference type="InterPro" id="IPR021062">
    <property type="entry name" value="ArAE_1_C"/>
</dbReference>
<reference evidence="8 9" key="1">
    <citation type="submission" date="2021-06" db="EMBL/GenBank/DDBJ databases">
        <title>Faecalicatena sp. nov. isolated from porcine feces.</title>
        <authorList>
            <person name="Oh B.S."/>
            <person name="Lee J.H."/>
        </authorList>
    </citation>
    <scope>NUCLEOTIDE SEQUENCE [LARGE SCALE GENOMIC DNA]</scope>
    <source>
        <strain evidence="8 9">AGMB00832</strain>
    </source>
</reference>
<keyword evidence="4 6" id="KW-1133">Transmembrane helix</keyword>
<dbReference type="EMBL" id="JABACJ020000006">
    <property type="protein sequence ID" value="MBU3875777.1"/>
    <property type="molecule type" value="Genomic_DNA"/>
</dbReference>
<dbReference type="PANTHER" id="PTHR40064">
    <property type="entry name" value="MEMBRANE PROTEIN-RELATED"/>
    <property type="match status" value="1"/>
</dbReference>
<sequence>MPEVYKETDGHNLKRKSFRLRWKNIYPKRPRFVFEPAILIQSVRIAAGSGAAMFAASALHLEFAASAGMVTLLTILTTRWETLKLSAARILTFVMAVVLCYAVFTKINNNGAAFGVFVFFLIILSEWIGWRVTASVNAVIGTHFLSTRDFSPRFIVNEFLIVLIGILIAVVVNLFQHNGRQREKIITGIRYVEADFRDVLKMLAYDLSRENFQEMQGKEETQGNEEAQQDRAEQCTDTVWVKLDRLEQRVEEFQEQARIYQYNTFQAHTSYYSRYFEMRMKQCKSLQSLHSELEKIKKMPRQADIIAEFILYLSEHVMEMNDPQKQLMRLKELFEDMKREELPVTREEFESRAVLYHILMDLEEFLQYKREFVECIDDTQFQVYWEKAVEEFSSSNRA</sequence>
<evidence type="ECO:0000259" key="7">
    <source>
        <dbReference type="Pfam" id="PF11728"/>
    </source>
</evidence>
<dbReference type="Pfam" id="PF06081">
    <property type="entry name" value="ArAE_1"/>
    <property type="match status" value="1"/>
</dbReference>
<gene>
    <name evidence="8" type="ORF">HGO97_008130</name>
</gene>
<feature type="transmembrane region" description="Helical" evidence="6">
    <location>
        <begin position="154"/>
        <end position="175"/>
    </location>
</feature>
<proteinExistence type="predicted"/>
<feature type="transmembrane region" description="Helical" evidence="6">
    <location>
        <begin position="51"/>
        <end position="75"/>
    </location>
</feature>
<name>A0ABS6D2E8_9FIRM</name>
<keyword evidence="3 6" id="KW-0812">Transmembrane</keyword>
<keyword evidence="9" id="KW-1185">Reference proteome</keyword>
<feature type="transmembrane region" description="Helical" evidence="6">
    <location>
        <begin position="111"/>
        <end position="130"/>
    </location>
</feature>
<evidence type="ECO:0000256" key="4">
    <source>
        <dbReference type="ARBA" id="ARBA00022989"/>
    </source>
</evidence>
<dbReference type="Proteomes" id="UP000723714">
    <property type="component" value="Unassembled WGS sequence"/>
</dbReference>
<evidence type="ECO:0000256" key="3">
    <source>
        <dbReference type="ARBA" id="ARBA00022692"/>
    </source>
</evidence>
<protein>
    <recommendedName>
        <fullName evidence="7">Putative aromatic acid exporter C-terminal domain-containing protein</fullName>
    </recommendedName>
</protein>
<keyword evidence="5 6" id="KW-0472">Membrane</keyword>
<evidence type="ECO:0000313" key="9">
    <source>
        <dbReference type="Proteomes" id="UP000723714"/>
    </source>
</evidence>
<dbReference type="RefSeq" id="WP_216240816.1">
    <property type="nucleotide sequence ID" value="NZ_JABACJ020000006.1"/>
</dbReference>
<keyword evidence="2" id="KW-1003">Cell membrane</keyword>
<comment type="subcellular location">
    <subcellularLocation>
        <location evidence="1">Cell membrane</location>
        <topology evidence="1">Multi-pass membrane protein</topology>
    </subcellularLocation>
</comment>
<evidence type="ECO:0000256" key="1">
    <source>
        <dbReference type="ARBA" id="ARBA00004651"/>
    </source>
</evidence>
<feature type="transmembrane region" description="Helical" evidence="6">
    <location>
        <begin position="87"/>
        <end position="104"/>
    </location>
</feature>
<comment type="caution">
    <text evidence="8">The sequence shown here is derived from an EMBL/GenBank/DDBJ whole genome shotgun (WGS) entry which is preliminary data.</text>
</comment>
<dbReference type="InterPro" id="IPR010343">
    <property type="entry name" value="ArAE_1"/>
</dbReference>
<accession>A0ABS6D2E8</accession>
<dbReference type="InterPro" id="IPR052984">
    <property type="entry name" value="UPF0421"/>
</dbReference>